<evidence type="ECO:0008006" key="5">
    <source>
        <dbReference type="Google" id="ProtNLM"/>
    </source>
</evidence>
<name>A0ABQ8UMH5_9EUKA</name>
<feature type="compositionally biased region" description="Low complexity" evidence="1">
    <location>
        <begin position="427"/>
        <end position="445"/>
    </location>
</feature>
<feature type="compositionally biased region" description="Low complexity" evidence="1">
    <location>
        <begin position="267"/>
        <end position="276"/>
    </location>
</feature>
<keyword evidence="2" id="KW-1133">Transmembrane helix</keyword>
<keyword evidence="4" id="KW-1185">Reference proteome</keyword>
<gene>
    <name evidence="3" type="ORF">PAPYR_3723</name>
</gene>
<proteinExistence type="predicted"/>
<accession>A0ABQ8UMH5</accession>
<feature type="transmembrane region" description="Helical" evidence="2">
    <location>
        <begin position="6"/>
        <end position="26"/>
    </location>
</feature>
<protein>
    <recommendedName>
        <fullName evidence="5">Adhesin domain-containing protein</fullName>
    </recommendedName>
</protein>
<evidence type="ECO:0000256" key="1">
    <source>
        <dbReference type="SAM" id="MobiDB-lite"/>
    </source>
</evidence>
<keyword evidence="2" id="KW-0812">Transmembrane</keyword>
<evidence type="ECO:0000256" key="2">
    <source>
        <dbReference type="SAM" id="Phobius"/>
    </source>
</evidence>
<dbReference type="EMBL" id="JAPMOS010000015">
    <property type="protein sequence ID" value="KAJ4460013.1"/>
    <property type="molecule type" value="Genomic_DNA"/>
</dbReference>
<feature type="region of interest" description="Disordered" evidence="1">
    <location>
        <begin position="266"/>
        <end position="294"/>
    </location>
</feature>
<organism evidence="3 4">
    <name type="scientific">Paratrimastix pyriformis</name>
    <dbReference type="NCBI Taxonomy" id="342808"/>
    <lineage>
        <taxon>Eukaryota</taxon>
        <taxon>Metamonada</taxon>
        <taxon>Preaxostyla</taxon>
        <taxon>Paratrimastigidae</taxon>
        <taxon>Paratrimastix</taxon>
    </lineage>
</organism>
<sequence>MSIWGAVFLYSLLFFVILRLISPLFVRKSKLEFRPDLSCKKIVLNTSSGNYLMRVVDADKYSVTCIKSSILPIRARFIMPKVTSSVKEGKSLLFQPSFFKSVVLGDRCTFELHIPRTFSKVTKVEALAKNVRIDGHLNEALGDLSLAANGGSLTLNNVVCRSLQARTTRGPMTLRKVRCLGRVDLSTVDGHMSVEALISNEVGLSAAGRGTAIVHGILARSITMVAKTMPFSLASATCHEVIGELQSGLMRFEDVQLVTAACFPGDSSSNSGKASSTRGTAAKSKAGEAPPAPRTMAELQNQLGRLMVRGQDGIVELRNVATGHVAVRMEGVGLPTCWVHTLTSGLEGAVEATGETRGQDYTLLSDCKKIHGTSGGGEGPQVIDLSSALGSVRLWFTNEPATKNELPPMDVSIGKLPDQTPTPPLPAASSSPQPAASSADAPAPRGAKDKTS</sequence>
<feature type="region of interest" description="Disordered" evidence="1">
    <location>
        <begin position="401"/>
        <end position="452"/>
    </location>
</feature>
<evidence type="ECO:0000313" key="3">
    <source>
        <dbReference type="EMBL" id="KAJ4460013.1"/>
    </source>
</evidence>
<reference evidence="3" key="1">
    <citation type="journal article" date="2022" name="bioRxiv">
        <title>Genomics of Preaxostyla Flagellates Illuminates Evolutionary Transitions and the Path Towards Mitochondrial Loss.</title>
        <authorList>
            <person name="Novak L.V.F."/>
            <person name="Treitli S.C."/>
            <person name="Pyrih J."/>
            <person name="Halakuc P."/>
            <person name="Pipaliya S.V."/>
            <person name="Vacek V."/>
            <person name="Brzon O."/>
            <person name="Soukal P."/>
            <person name="Eme L."/>
            <person name="Dacks J.B."/>
            <person name="Karnkowska A."/>
            <person name="Elias M."/>
            <person name="Hampl V."/>
        </authorList>
    </citation>
    <scope>NUCLEOTIDE SEQUENCE</scope>
    <source>
        <strain evidence="3">RCP-MX</strain>
    </source>
</reference>
<evidence type="ECO:0000313" key="4">
    <source>
        <dbReference type="Proteomes" id="UP001141327"/>
    </source>
</evidence>
<comment type="caution">
    <text evidence="3">The sequence shown here is derived from an EMBL/GenBank/DDBJ whole genome shotgun (WGS) entry which is preliminary data.</text>
</comment>
<dbReference type="Proteomes" id="UP001141327">
    <property type="component" value="Unassembled WGS sequence"/>
</dbReference>
<keyword evidence="2" id="KW-0472">Membrane</keyword>